<dbReference type="EC" id="2.7.7.-" evidence="8"/>
<feature type="binding site" evidence="8">
    <location>
        <position position="275"/>
    </location>
    <ligand>
        <name>ATP</name>
        <dbReference type="ChEBI" id="CHEBI:30616"/>
    </ligand>
</feature>
<feature type="binding site" evidence="8">
    <location>
        <position position="189"/>
    </location>
    <ligand>
        <name>ATP</name>
        <dbReference type="ChEBI" id="CHEBI:30616"/>
    </ligand>
</feature>
<evidence type="ECO:0000256" key="5">
    <source>
        <dbReference type="ARBA" id="ARBA00022741"/>
    </source>
</evidence>
<keyword evidence="2 8" id="KW-0808">Transferase</keyword>
<comment type="function">
    <text evidence="8">Nucleotidyltransferase involved in the post-translational modification of proteins. It can catalyze the addition of adenosine monophosphate (AMP) or uridine monophosphate (UMP) to a protein, resulting in modifications known as AMPylation and UMPylation.</text>
</comment>
<proteinExistence type="inferred from homology"/>
<keyword evidence="8" id="KW-0464">Manganese</keyword>
<keyword evidence="10" id="KW-1185">Reference proteome</keyword>
<evidence type="ECO:0000313" key="9">
    <source>
        <dbReference type="EMBL" id="UOD50890.1"/>
    </source>
</evidence>
<name>A0ABY4APA3_9BURK</name>
<feature type="binding site" evidence="8">
    <location>
        <position position="196"/>
    </location>
    <ligand>
        <name>ATP</name>
        <dbReference type="ChEBI" id="CHEBI:30616"/>
    </ligand>
</feature>
<dbReference type="PANTHER" id="PTHR32057">
    <property type="entry name" value="PROTEIN ADENYLYLTRANSFERASE SELO, MITOCHONDRIAL"/>
    <property type="match status" value="1"/>
</dbReference>
<comment type="catalytic activity">
    <reaction evidence="8">
        <text>L-tyrosyl-[protein] + UTP = O-(5'-uridylyl)-L-tyrosyl-[protein] + diphosphate</text>
        <dbReference type="Rhea" id="RHEA:83887"/>
        <dbReference type="Rhea" id="RHEA-COMP:10136"/>
        <dbReference type="Rhea" id="RHEA-COMP:20238"/>
        <dbReference type="ChEBI" id="CHEBI:33019"/>
        <dbReference type="ChEBI" id="CHEBI:46398"/>
        <dbReference type="ChEBI" id="CHEBI:46858"/>
        <dbReference type="ChEBI" id="CHEBI:90602"/>
    </reaction>
</comment>
<feature type="binding site" evidence="8">
    <location>
        <position position="105"/>
    </location>
    <ligand>
        <name>ATP</name>
        <dbReference type="ChEBI" id="CHEBI:30616"/>
    </ligand>
</feature>
<evidence type="ECO:0000256" key="2">
    <source>
        <dbReference type="ARBA" id="ARBA00022679"/>
    </source>
</evidence>
<comment type="catalytic activity">
    <reaction evidence="8">
        <text>L-seryl-[protein] + ATP = 3-O-(5'-adenylyl)-L-seryl-[protein] + diphosphate</text>
        <dbReference type="Rhea" id="RHEA:58120"/>
        <dbReference type="Rhea" id="RHEA-COMP:9863"/>
        <dbReference type="Rhea" id="RHEA-COMP:15073"/>
        <dbReference type="ChEBI" id="CHEBI:29999"/>
        <dbReference type="ChEBI" id="CHEBI:30616"/>
        <dbReference type="ChEBI" id="CHEBI:33019"/>
        <dbReference type="ChEBI" id="CHEBI:142516"/>
        <dbReference type="EC" id="2.7.7.108"/>
    </reaction>
</comment>
<comment type="catalytic activity">
    <reaction evidence="8">
        <text>L-histidyl-[protein] + UTP = N(tele)-(5'-uridylyl)-L-histidyl-[protein] + diphosphate</text>
        <dbReference type="Rhea" id="RHEA:83891"/>
        <dbReference type="Rhea" id="RHEA-COMP:9745"/>
        <dbReference type="Rhea" id="RHEA-COMP:20239"/>
        <dbReference type="ChEBI" id="CHEBI:29979"/>
        <dbReference type="ChEBI" id="CHEBI:33019"/>
        <dbReference type="ChEBI" id="CHEBI:46398"/>
        <dbReference type="ChEBI" id="CHEBI:233474"/>
    </reaction>
</comment>
<feature type="binding site" evidence="8">
    <location>
        <position position="266"/>
    </location>
    <ligand>
        <name>Mg(2+)</name>
        <dbReference type="ChEBI" id="CHEBI:18420"/>
    </ligand>
</feature>
<feature type="binding site" evidence="8">
    <location>
        <position position="138"/>
    </location>
    <ligand>
        <name>ATP</name>
        <dbReference type="ChEBI" id="CHEBI:30616"/>
    </ligand>
</feature>
<feature type="binding site" evidence="8">
    <location>
        <position position="126"/>
    </location>
    <ligand>
        <name>ATP</name>
        <dbReference type="ChEBI" id="CHEBI:30616"/>
    </ligand>
</feature>
<evidence type="ECO:0000256" key="6">
    <source>
        <dbReference type="ARBA" id="ARBA00022840"/>
    </source>
</evidence>
<keyword evidence="6 8" id="KW-0067">ATP-binding</keyword>
<keyword evidence="7 8" id="KW-0460">Magnesium</keyword>
<comment type="catalytic activity">
    <reaction evidence="8">
        <text>L-seryl-[protein] + UTP = O-(5'-uridylyl)-L-seryl-[protein] + diphosphate</text>
        <dbReference type="Rhea" id="RHEA:64604"/>
        <dbReference type="Rhea" id="RHEA-COMP:9863"/>
        <dbReference type="Rhea" id="RHEA-COMP:16635"/>
        <dbReference type="ChEBI" id="CHEBI:29999"/>
        <dbReference type="ChEBI" id="CHEBI:33019"/>
        <dbReference type="ChEBI" id="CHEBI:46398"/>
        <dbReference type="ChEBI" id="CHEBI:156051"/>
    </reaction>
</comment>
<organism evidence="9 10">
    <name type="scientific">Orrella daihaiensis</name>
    <dbReference type="NCBI Taxonomy" id="2782176"/>
    <lineage>
        <taxon>Bacteria</taxon>
        <taxon>Pseudomonadati</taxon>
        <taxon>Pseudomonadota</taxon>
        <taxon>Betaproteobacteria</taxon>
        <taxon>Burkholderiales</taxon>
        <taxon>Alcaligenaceae</taxon>
        <taxon>Orrella</taxon>
    </lineage>
</organism>
<dbReference type="Proteomes" id="UP000831607">
    <property type="component" value="Chromosome"/>
</dbReference>
<dbReference type="NCBIfam" id="NF000658">
    <property type="entry name" value="PRK00029.1"/>
    <property type="match status" value="1"/>
</dbReference>
<feature type="binding site" evidence="8">
    <location>
        <position position="106"/>
    </location>
    <ligand>
        <name>ATP</name>
        <dbReference type="ChEBI" id="CHEBI:30616"/>
    </ligand>
</feature>
<evidence type="ECO:0000256" key="7">
    <source>
        <dbReference type="ARBA" id="ARBA00022842"/>
    </source>
</evidence>
<accession>A0ABY4APA3</accession>
<comment type="cofactor">
    <cofactor evidence="8">
        <name>Mg(2+)</name>
        <dbReference type="ChEBI" id="CHEBI:18420"/>
    </cofactor>
    <cofactor evidence="8">
        <name>Mn(2+)</name>
        <dbReference type="ChEBI" id="CHEBI:29035"/>
    </cofactor>
</comment>
<feature type="active site" description="Proton acceptor" evidence="8">
    <location>
        <position position="265"/>
    </location>
</feature>
<evidence type="ECO:0000256" key="1">
    <source>
        <dbReference type="ARBA" id="ARBA00009747"/>
    </source>
</evidence>
<feature type="binding site" evidence="8">
    <location>
        <position position="139"/>
    </location>
    <ligand>
        <name>ATP</name>
        <dbReference type="ChEBI" id="CHEBI:30616"/>
    </ligand>
</feature>
<dbReference type="HAMAP" id="MF_00692">
    <property type="entry name" value="SelO"/>
    <property type="match status" value="1"/>
</dbReference>
<protein>
    <recommendedName>
        <fullName evidence="8">Protein nucleotidyltransferase YdiU</fullName>
        <ecNumber evidence="8">2.7.7.-</ecNumber>
    </recommendedName>
    <alternativeName>
        <fullName evidence="8">Protein adenylyltransferase YdiU</fullName>
        <ecNumber evidence="8">2.7.7.108</ecNumber>
    </alternativeName>
    <alternativeName>
        <fullName evidence="8">Protein uridylyltransferase YdiU</fullName>
        <ecNumber evidence="8">2.7.7.-</ecNumber>
    </alternativeName>
</protein>
<sequence length="500" mass="55665">MPPKKFGSVALTDPVGTLAGQWRFDNSYLQLPDVFYTCLNPVAVREPKLVLFNQSLADEIGLGFLGSDAAAVDYFAGNVVPPGAVAFAQAYAGHQFGGFNMLGDGRAVVLGEQITPEGKRVDIQLKGSGPTPYSRRGDGRAAMAPMLREYLISEAMHALGIPTTRSLAVVSTGEPVFRQTTQPGAVLTRVAASHLRVGTFQYAAAKGDVENLRALLMYAIRRHYPELEGADNPALALLQRVIDVQATLIVNWMRVGFIHGVMNTDNMTISGETIDYGPCAFMNRYDRETVFSSIDHQGRYAFGNQPGIAQWNLLRLAEALLPLIDDNEDRAIETVKETIGQYAELYTSRFEQMMLNKLGIERKLDETDEQLISDLLDWMTEAQVDYTNTFRELAQAELLLSPVYSSPKFKDWHAKWKARLDRQGESLSAVRDRMNRTNPAYIARNHLVEHALTQAEREMDLEPFNQLLSVLSNPYEHQDGKASYMDPGEHNPGYMTFCGT</sequence>
<evidence type="ECO:0000256" key="3">
    <source>
        <dbReference type="ARBA" id="ARBA00022695"/>
    </source>
</evidence>
<feature type="binding site" evidence="8">
    <location>
        <position position="275"/>
    </location>
    <ligand>
        <name>Mg(2+)</name>
        <dbReference type="ChEBI" id="CHEBI:18420"/>
    </ligand>
</feature>
<keyword evidence="4 8" id="KW-0479">Metal-binding</keyword>
<dbReference type="PANTHER" id="PTHR32057:SF14">
    <property type="entry name" value="PROTEIN ADENYLYLTRANSFERASE SELO, MITOCHONDRIAL"/>
    <property type="match status" value="1"/>
</dbReference>
<comment type="catalytic activity">
    <reaction evidence="8">
        <text>L-tyrosyl-[protein] + ATP = O-(5'-adenylyl)-L-tyrosyl-[protein] + diphosphate</text>
        <dbReference type="Rhea" id="RHEA:54288"/>
        <dbReference type="Rhea" id="RHEA-COMP:10136"/>
        <dbReference type="Rhea" id="RHEA-COMP:13846"/>
        <dbReference type="ChEBI" id="CHEBI:30616"/>
        <dbReference type="ChEBI" id="CHEBI:33019"/>
        <dbReference type="ChEBI" id="CHEBI:46858"/>
        <dbReference type="ChEBI" id="CHEBI:83624"/>
        <dbReference type="EC" id="2.7.7.108"/>
    </reaction>
</comment>
<gene>
    <name evidence="8" type="primary">ydiU</name>
    <name evidence="8" type="synonym">selO</name>
    <name evidence="9" type="ORF">DHf2319_02910</name>
</gene>
<keyword evidence="5 8" id="KW-0547">Nucleotide-binding</keyword>
<reference evidence="9 10" key="1">
    <citation type="submission" date="2020-11" db="EMBL/GenBank/DDBJ databases">
        <title>Algicoccus daihaiensis sp.nov., isolated from Daihai Lake in Inner Mongolia.</title>
        <authorList>
            <person name="Kai J."/>
        </authorList>
    </citation>
    <scope>NUCLEOTIDE SEQUENCE [LARGE SCALE GENOMIC DNA]</scope>
    <source>
        <strain evidence="10">f23</strain>
    </source>
</reference>
<dbReference type="EMBL" id="CP063982">
    <property type="protein sequence ID" value="UOD50890.1"/>
    <property type="molecule type" value="Genomic_DNA"/>
</dbReference>
<comment type="catalytic activity">
    <reaction evidence="8">
        <text>L-threonyl-[protein] + ATP = 3-O-(5'-adenylyl)-L-threonyl-[protein] + diphosphate</text>
        <dbReference type="Rhea" id="RHEA:54292"/>
        <dbReference type="Rhea" id="RHEA-COMP:11060"/>
        <dbReference type="Rhea" id="RHEA-COMP:13847"/>
        <dbReference type="ChEBI" id="CHEBI:30013"/>
        <dbReference type="ChEBI" id="CHEBI:30616"/>
        <dbReference type="ChEBI" id="CHEBI:33019"/>
        <dbReference type="ChEBI" id="CHEBI:138113"/>
        <dbReference type="EC" id="2.7.7.108"/>
    </reaction>
</comment>
<evidence type="ECO:0000313" key="10">
    <source>
        <dbReference type="Proteomes" id="UP000831607"/>
    </source>
</evidence>
<evidence type="ECO:0000256" key="8">
    <source>
        <dbReference type="HAMAP-Rule" id="MF_00692"/>
    </source>
</evidence>
<dbReference type="EC" id="2.7.7.108" evidence="8"/>
<dbReference type="Pfam" id="PF02696">
    <property type="entry name" value="SelO"/>
    <property type="match status" value="1"/>
</dbReference>
<keyword evidence="3 8" id="KW-0548">Nucleotidyltransferase</keyword>
<feature type="binding site" evidence="8">
    <location>
        <position position="103"/>
    </location>
    <ligand>
        <name>ATP</name>
        <dbReference type="ChEBI" id="CHEBI:30616"/>
    </ligand>
</feature>
<dbReference type="InterPro" id="IPR003846">
    <property type="entry name" value="SelO"/>
</dbReference>
<evidence type="ECO:0000256" key="4">
    <source>
        <dbReference type="ARBA" id="ARBA00022723"/>
    </source>
</evidence>
<dbReference type="RefSeq" id="WP_243479302.1">
    <property type="nucleotide sequence ID" value="NZ_CP063982.1"/>
</dbReference>
<comment type="similarity">
    <text evidence="1 8">Belongs to the SELO family.</text>
</comment>